<evidence type="ECO:0000313" key="2">
    <source>
        <dbReference type="Proteomes" id="UP000238296"/>
    </source>
</evidence>
<proteinExistence type="predicted"/>
<dbReference type="AlphaFoldDB" id="A0A2S8BGH2"/>
<accession>A0A2S8BGH2</accession>
<evidence type="ECO:0000313" key="1">
    <source>
        <dbReference type="EMBL" id="PQM45715.1"/>
    </source>
</evidence>
<protein>
    <submittedName>
        <fullName evidence="1">Uncharacterized protein</fullName>
    </submittedName>
</protein>
<name>A0A2S8BGH2_9MYCO</name>
<dbReference type="Proteomes" id="UP000238296">
    <property type="component" value="Unassembled WGS sequence"/>
</dbReference>
<organism evidence="1 2">
    <name type="scientific">Mycobacterium talmoniae</name>
    <dbReference type="NCBI Taxonomy" id="1858794"/>
    <lineage>
        <taxon>Bacteria</taxon>
        <taxon>Bacillati</taxon>
        <taxon>Actinomycetota</taxon>
        <taxon>Actinomycetes</taxon>
        <taxon>Mycobacteriales</taxon>
        <taxon>Mycobacteriaceae</taxon>
        <taxon>Mycobacterium</taxon>
    </lineage>
</organism>
<sequence length="87" mass="9751">MEHVTEPSHRRAGFDQVRPWMSDGADMITDCDIEHLRNRLADRLDQRPMGTWSCTLIRAVLVALDVVSETPLVCPQPTGPLGLSLVR</sequence>
<comment type="caution">
    <text evidence="1">The sequence shown here is derived from an EMBL/GenBank/DDBJ whole genome shotgun (WGS) entry which is preliminary data.</text>
</comment>
<dbReference type="EMBL" id="PPEA01000601">
    <property type="protein sequence ID" value="PQM45715.1"/>
    <property type="molecule type" value="Genomic_DNA"/>
</dbReference>
<reference evidence="1 2" key="1">
    <citation type="journal article" date="2017" name="Int. J. Syst. Evol. Microbiol.">
        <title>Mycobacterium talmoniae sp. nov., a slowly growing mycobacterium isolated from human respiratory samples.</title>
        <authorList>
            <person name="Davidson R.M."/>
            <person name="DeGroote M.A."/>
            <person name="Marola J.L."/>
            <person name="Buss S."/>
            <person name="Jones V."/>
            <person name="McNeil M.R."/>
            <person name="Freifeld A.G."/>
            <person name="Elaine Epperson L."/>
            <person name="Hasan N.A."/>
            <person name="Jackson M."/>
            <person name="Iwen P.C."/>
            <person name="Salfinger M."/>
            <person name="Strong M."/>
        </authorList>
    </citation>
    <scope>NUCLEOTIDE SEQUENCE [LARGE SCALE GENOMIC DNA]</scope>
    <source>
        <strain evidence="1 2">ATCC BAA-2683</strain>
    </source>
</reference>
<gene>
    <name evidence="1" type="ORF">C1Y40_04159</name>
</gene>